<dbReference type="Proteomes" id="UP000001514">
    <property type="component" value="Unassembled WGS sequence"/>
</dbReference>
<feature type="region of interest" description="Disordered" evidence="8">
    <location>
        <begin position="177"/>
        <end position="266"/>
    </location>
</feature>
<evidence type="ECO:0000256" key="3">
    <source>
        <dbReference type="ARBA" id="ARBA00018689"/>
    </source>
</evidence>
<comment type="subcellular location">
    <subcellularLocation>
        <location evidence="1">Nucleus</location>
        <location evidence="1">Nucleolus</location>
    </subcellularLocation>
</comment>
<organism evidence="10">
    <name type="scientific">Selaginella moellendorffii</name>
    <name type="common">Spikemoss</name>
    <dbReference type="NCBI Taxonomy" id="88036"/>
    <lineage>
        <taxon>Eukaryota</taxon>
        <taxon>Viridiplantae</taxon>
        <taxon>Streptophyta</taxon>
        <taxon>Embryophyta</taxon>
        <taxon>Tracheophyta</taxon>
        <taxon>Lycopodiopsida</taxon>
        <taxon>Selaginellales</taxon>
        <taxon>Selaginellaceae</taxon>
        <taxon>Selaginella</taxon>
    </lineage>
</organism>
<evidence type="ECO:0000256" key="1">
    <source>
        <dbReference type="ARBA" id="ARBA00004604"/>
    </source>
</evidence>
<evidence type="ECO:0000256" key="8">
    <source>
        <dbReference type="SAM" id="MobiDB-lite"/>
    </source>
</evidence>
<proteinExistence type="inferred from homology"/>
<gene>
    <name evidence="9" type="ORF">SELMODRAFT_438394</name>
</gene>
<dbReference type="STRING" id="88036.D8QXP4"/>
<dbReference type="eggNOG" id="KOG4484">
    <property type="taxonomic scope" value="Eukaryota"/>
</dbReference>
<evidence type="ECO:0000313" key="9">
    <source>
        <dbReference type="EMBL" id="EFJ35460.1"/>
    </source>
</evidence>
<dbReference type="OMA" id="FMGGNDP"/>
<dbReference type="InterPro" id="IPR050786">
    <property type="entry name" value="EFG1_rRNA-proc"/>
</dbReference>
<dbReference type="AlphaFoldDB" id="D8QXP4"/>
<accession>D8QXP4</accession>
<evidence type="ECO:0000256" key="4">
    <source>
        <dbReference type="ARBA" id="ARBA00019827"/>
    </source>
</evidence>
<name>D8QXP4_SELML</name>
<keyword evidence="5" id="KW-0698">rRNA processing</keyword>
<dbReference type="GO" id="GO:0000462">
    <property type="term" value="P:maturation of SSU-rRNA from tricistronic rRNA transcript (SSU-rRNA, 5.8S rRNA, LSU-rRNA)"/>
    <property type="evidence" value="ECO:0000318"/>
    <property type="project" value="GO_Central"/>
</dbReference>
<dbReference type="HOGENOM" id="CLU_047475_0_0_1"/>
<feature type="region of interest" description="Disordered" evidence="8">
    <location>
        <begin position="323"/>
        <end position="347"/>
    </location>
</feature>
<evidence type="ECO:0000256" key="6">
    <source>
        <dbReference type="ARBA" id="ARBA00023054"/>
    </source>
</evidence>
<dbReference type="PANTHER" id="PTHR33911">
    <property type="entry name" value="RRNA-PROCESSING PROTEIN EFG1"/>
    <property type="match status" value="1"/>
</dbReference>
<dbReference type="Pfam" id="PF10153">
    <property type="entry name" value="Efg1"/>
    <property type="match status" value="1"/>
</dbReference>
<dbReference type="InterPro" id="IPR019310">
    <property type="entry name" value="Efg1"/>
</dbReference>
<comment type="similarity">
    <text evidence="2">Belongs to the EFG1 family.</text>
</comment>
<dbReference type="EMBL" id="GL377568">
    <property type="protein sequence ID" value="EFJ35460.1"/>
    <property type="molecule type" value="Genomic_DNA"/>
</dbReference>
<feature type="compositionally biased region" description="Basic residues" evidence="8">
    <location>
        <begin position="1"/>
        <end position="12"/>
    </location>
</feature>
<evidence type="ECO:0000313" key="10">
    <source>
        <dbReference type="Proteomes" id="UP000001514"/>
    </source>
</evidence>
<evidence type="ECO:0000256" key="5">
    <source>
        <dbReference type="ARBA" id="ARBA00022552"/>
    </source>
</evidence>
<dbReference type="FunCoup" id="D8QXP4">
    <property type="interactions" value="2027"/>
</dbReference>
<keyword evidence="6" id="KW-0175">Coiled coil</keyword>
<dbReference type="GO" id="GO:0005730">
    <property type="term" value="C:nucleolus"/>
    <property type="evidence" value="ECO:0007669"/>
    <property type="project" value="UniProtKB-SubCell"/>
</dbReference>
<dbReference type="Gramene" id="EFJ35460">
    <property type="protein sequence ID" value="EFJ35460"/>
    <property type="gene ID" value="SELMODRAFT_438394"/>
</dbReference>
<dbReference type="KEGG" id="smo:SELMODRAFT_438394"/>
<protein>
    <recommendedName>
        <fullName evidence="3">rRNA-processing protein EFG1</fullName>
    </recommendedName>
    <alternativeName>
        <fullName evidence="4">rRNA-processing protein efg1</fullName>
    </alternativeName>
</protein>
<evidence type="ECO:0000256" key="7">
    <source>
        <dbReference type="ARBA" id="ARBA00023242"/>
    </source>
</evidence>
<sequence>MAHGPYAKRRVAGRSPSLGGGYAARSSRGLAVRGKEGDRKAIRNQIRSIERLLKKTLPLEIKTAHEKRLEDLRRQAELHAHRKLALRDRKLKFFERRKLERRIRRLEKQHRWNLDHHPHQANASRQIAGIADQLARLKEDLEYVRFFPKSERYVSLFIGSDDELTRSRRLEIREKIKSRRSAAVAAGTELEETGSEDEEPMDLSEDDIFIEGSSSDDADADDEWTDRSPRPGDDRDDTSRDTDVAPQHRERRESAARVLMPPPRAMNTNSMVVRNVSVARNNCNASYSSSTSEDAMLSCNSSSGISSEVIKVTDREPFVEFVSAGESSSSFSDHSNDSYNESEGRRN</sequence>
<reference evidence="9 10" key="1">
    <citation type="journal article" date="2011" name="Science">
        <title>The Selaginella genome identifies genetic changes associated with the evolution of vascular plants.</title>
        <authorList>
            <person name="Banks J.A."/>
            <person name="Nishiyama T."/>
            <person name="Hasebe M."/>
            <person name="Bowman J.L."/>
            <person name="Gribskov M."/>
            <person name="dePamphilis C."/>
            <person name="Albert V.A."/>
            <person name="Aono N."/>
            <person name="Aoyama T."/>
            <person name="Ambrose B.A."/>
            <person name="Ashton N.W."/>
            <person name="Axtell M.J."/>
            <person name="Barker E."/>
            <person name="Barker M.S."/>
            <person name="Bennetzen J.L."/>
            <person name="Bonawitz N.D."/>
            <person name="Chapple C."/>
            <person name="Cheng C."/>
            <person name="Correa L.G."/>
            <person name="Dacre M."/>
            <person name="DeBarry J."/>
            <person name="Dreyer I."/>
            <person name="Elias M."/>
            <person name="Engstrom E.M."/>
            <person name="Estelle M."/>
            <person name="Feng L."/>
            <person name="Finet C."/>
            <person name="Floyd S.K."/>
            <person name="Frommer W.B."/>
            <person name="Fujita T."/>
            <person name="Gramzow L."/>
            <person name="Gutensohn M."/>
            <person name="Harholt J."/>
            <person name="Hattori M."/>
            <person name="Heyl A."/>
            <person name="Hirai T."/>
            <person name="Hiwatashi Y."/>
            <person name="Ishikawa M."/>
            <person name="Iwata M."/>
            <person name="Karol K.G."/>
            <person name="Koehler B."/>
            <person name="Kolukisaoglu U."/>
            <person name="Kubo M."/>
            <person name="Kurata T."/>
            <person name="Lalonde S."/>
            <person name="Li K."/>
            <person name="Li Y."/>
            <person name="Litt A."/>
            <person name="Lyons E."/>
            <person name="Manning G."/>
            <person name="Maruyama T."/>
            <person name="Michael T.P."/>
            <person name="Mikami K."/>
            <person name="Miyazaki S."/>
            <person name="Morinaga S."/>
            <person name="Murata T."/>
            <person name="Mueller-Roeber B."/>
            <person name="Nelson D.R."/>
            <person name="Obara M."/>
            <person name="Oguri Y."/>
            <person name="Olmstead R.G."/>
            <person name="Onodera N."/>
            <person name="Petersen B.L."/>
            <person name="Pils B."/>
            <person name="Prigge M."/>
            <person name="Rensing S.A."/>
            <person name="Riano-Pachon D.M."/>
            <person name="Roberts A.W."/>
            <person name="Sato Y."/>
            <person name="Scheller H.V."/>
            <person name="Schulz B."/>
            <person name="Schulz C."/>
            <person name="Shakirov E.V."/>
            <person name="Shibagaki N."/>
            <person name="Shinohara N."/>
            <person name="Shippen D.E."/>
            <person name="Soerensen I."/>
            <person name="Sotooka R."/>
            <person name="Sugimoto N."/>
            <person name="Sugita M."/>
            <person name="Sumikawa N."/>
            <person name="Tanurdzic M."/>
            <person name="Theissen G."/>
            <person name="Ulvskov P."/>
            <person name="Wakazuki S."/>
            <person name="Weng J.K."/>
            <person name="Willats W.W."/>
            <person name="Wipf D."/>
            <person name="Wolf P.G."/>
            <person name="Yang L."/>
            <person name="Zimmer A.D."/>
            <person name="Zhu Q."/>
            <person name="Mitros T."/>
            <person name="Hellsten U."/>
            <person name="Loque D."/>
            <person name="Otillar R."/>
            <person name="Salamov A."/>
            <person name="Schmutz J."/>
            <person name="Shapiro H."/>
            <person name="Lindquist E."/>
            <person name="Lucas S."/>
            <person name="Rokhsar D."/>
            <person name="Grigoriev I.V."/>
        </authorList>
    </citation>
    <scope>NUCLEOTIDE SEQUENCE [LARGE SCALE GENOMIC DNA]</scope>
</reference>
<feature type="region of interest" description="Disordered" evidence="8">
    <location>
        <begin position="1"/>
        <end position="37"/>
    </location>
</feature>
<feature type="compositionally biased region" description="Acidic residues" evidence="8">
    <location>
        <begin position="189"/>
        <end position="224"/>
    </location>
</feature>
<dbReference type="OrthoDB" id="47732at2759"/>
<feature type="compositionally biased region" description="Basic and acidic residues" evidence="8">
    <location>
        <begin position="225"/>
        <end position="255"/>
    </location>
</feature>
<keyword evidence="7" id="KW-0539">Nucleus</keyword>
<dbReference type="PANTHER" id="PTHR33911:SF1">
    <property type="entry name" value="RRNA-PROCESSING PROTEIN EFG1"/>
    <property type="match status" value="1"/>
</dbReference>
<dbReference type="InParanoid" id="D8QXP4"/>
<evidence type="ECO:0000256" key="2">
    <source>
        <dbReference type="ARBA" id="ARBA00006916"/>
    </source>
</evidence>
<feature type="compositionally biased region" description="Low complexity" evidence="8">
    <location>
        <begin position="323"/>
        <end position="333"/>
    </location>
</feature>
<keyword evidence="10" id="KW-1185">Reference proteome</keyword>